<comment type="cofactor">
    <cofactor evidence="1">
        <name>Mg(2+)</name>
        <dbReference type="ChEBI" id="CHEBI:18420"/>
    </cofactor>
</comment>
<comment type="similarity">
    <text evidence="2 5">Belongs to the Nudix hydrolase family.</text>
</comment>
<dbReference type="EMBL" id="JAMTCO010000013">
    <property type="protein sequence ID" value="MCP2272710.1"/>
    <property type="molecule type" value="Genomic_DNA"/>
</dbReference>
<evidence type="ECO:0000256" key="2">
    <source>
        <dbReference type="ARBA" id="ARBA00005582"/>
    </source>
</evidence>
<evidence type="ECO:0000259" key="6">
    <source>
        <dbReference type="PROSITE" id="PS51462"/>
    </source>
</evidence>
<organism evidence="7 8">
    <name type="scientific">Actinokineospora diospyrosa</name>
    <dbReference type="NCBI Taxonomy" id="103728"/>
    <lineage>
        <taxon>Bacteria</taxon>
        <taxon>Bacillati</taxon>
        <taxon>Actinomycetota</taxon>
        <taxon>Actinomycetes</taxon>
        <taxon>Pseudonocardiales</taxon>
        <taxon>Pseudonocardiaceae</taxon>
        <taxon>Actinokineospora</taxon>
    </lineage>
</organism>
<evidence type="ECO:0000256" key="3">
    <source>
        <dbReference type="ARBA" id="ARBA00022801"/>
    </source>
</evidence>
<evidence type="ECO:0000256" key="4">
    <source>
        <dbReference type="ARBA" id="ARBA00022842"/>
    </source>
</evidence>
<dbReference type="RefSeq" id="WP_253889632.1">
    <property type="nucleotide sequence ID" value="NZ_BAAAVB010000008.1"/>
</dbReference>
<dbReference type="PRINTS" id="PR00502">
    <property type="entry name" value="NUDIXFAMILY"/>
</dbReference>
<dbReference type="PANTHER" id="PTHR43046:SF12">
    <property type="entry name" value="GDP-MANNOSE MANNOSYL HYDROLASE"/>
    <property type="match status" value="1"/>
</dbReference>
<evidence type="ECO:0000313" key="8">
    <source>
        <dbReference type="Proteomes" id="UP001205185"/>
    </source>
</evidence>
<gene>
    <name evidence="7" type="ORF">LV75_005236</name>
</gene>
<reference evidence="7 8" key="1">
    <citation type="submission" date="2022-06" db="EMBL/GenBank/DDBJ databases">
        <title>Genomic Encyclopedia of Archaeal and Bacterial Type Strains, Phase II (KMG-II): from individual species to whole genera.</title>
        <authorList>
            <person name="Goeker M."/>
        </authorList>
    </citation>
    <scope>NUCLEOTIDE SEQUENCE [LARGE SCALE GENOMIC DNA]</scope>
    <source>
        <strain evidence="7 8">DSM 44255</strain>
    </source>
</reference>
<comment type="caution">
    <text evidence="7">The sequence shown here is derived from an EMBL/GenBank/DDBJ whole genome shotgun (WGS) entry which is preliminary data.</text>
</comment>
<name>A0ABT1IJ78_9PSEU</name>
<feature type="domain" description="Nudix hydrolase" evidence="6">
    <location>
        <begin position="21"/>
        <end position="155"/>
    </location>
</feature>
<evidence type="ECO:0000256" key="5">
    <source>
        <dbReference type="RuleBase" id="RU003476"/>
    </source>
</evidence>
<keyword evidence="8" id="KW-1185">Reference proteome</keyword>
<dbReference type="InterPro" id="IPR020084">
    <property type="entry name" value="NUDIX_hydrolase_CS"/>
</dbReference>
<dbReference type="PANTHER" id="PTHR43046">
    <property type="entry name" value="GDP-MANNOSE MANNOSYL HYDROLASE"/>
    <property type="match status" value="1"/>
</dbReference>
<proteinExistence type="inferred from homology"/>
<protein>
    <submittedName>
        <fullName evidence="7">ADP-ribose pyrophosphatase YjhB, NUDIX family</fullName>
    </submittedName>
</protein>
<evidence type="ECO:0000256" key="1">
    <source>
        <dbReference type="ARBA" id="ARBA00001946"/>
    </source>
</evidence>
<dbReference type="SUPFAM" id="SSF55811">
    <property type="entry name" value="Nudix"/>
    <property type="match status" value="1"/>
</dbReference>
<dbReference type="Gene3D" id="3.90.79.10">
    <property type="entry name" value="Nucleoside Triphosphate Pyrophosphohydrolase"/>
    <property type="match status" value="1"/>
</dbReference>
<dbReference type="Pfam" id="PF00293">
    <property type="entry name" value="NUDIX"/>
    <property type="match status" value="1"/>
</dbReference>
<dbReference type="Proteomes" id="UP001205185">
    <property type="component" value="Unassembled WGS sequence"/>
</dbReference>
<accession>A0ABT1IJ78</accession>
<dbReference type="InterPro" id="IPR000086">
    <property type="entry name" value="NUDIX_hydrolase_dom"/>
</dbReference>
<dbReference type="PROSITE" id="PS00893">
    <property type="entry name" value="NUDIX_BOX"/>
    <property type="match status" value="1"/>
</dbReference>
<evidence type="ECO:0000313" key="7">
    <source>
        <dbReference type="EMBL" id="MCP2272710.1"/>
    </source>
</evidence>
<dbReference type="InterPro" id="IPR020476">
    <property type="entry name" value="Nudix_hydrolase"/>
</dbReference>
<keyword evidence="3 5" id="KW-0378">Hydrolase</keyword>
<sequence length="172" mass="18490">MTADSSSVSVMPVSEYVKSLPRKRMAAGVVFRDRDDRVLWVEPTYKPNWEVPGGVVESGESPWEAAGRELGEELGLSADRVGRLLVVDHVHAHHDRPEGMAFLFDGGVLEETDLAGVDLAVGEIRSIRFMAVDEARSWVKPVLAGRVAAALDAVRTGATVLCAHGVQVNCGA</sequence>
<keyword evidence="4" id="KW-0460">Magnesium</keyword>
<dbReference type="InterPro" id="IPR015797">
    <property type="entry name" value="NUDIX_hydrolase-like_dom_sf"/>
</dbReference>
<dbReference type="CDD" id="cd18876">
    <property type="entry name" value="NUDIX_Hydrolase"/>
    <property type="match status" value="1"/>
</dbReference>
<dbReference type="PROSITE" id="PS51462">
    <property type="entry name" value="NUDIX"/>
    <property type="match status" value="1"/>
</dbReference>